<dbReference type="Proteomes" id="UP000518300">
    <property type="component" value="Unassembled WGS sequence"/>
</dbReference>
<evidence type="ECO:0000313" key="3">
    <source>
        <dbReference type="EMBL" id="NMO14443.1"/>
    </source>
</evidence>
<evidence type="ECO:0000256" key="1">
    <source>
        <dbReference type="SAM" id="SignalP"/>
    </source>
</evidence>
<proteinExistence type="predicted"/>
<evidence type="ECO:0000313" key="4">
    <source>
        <dbReference type="Proteomes" id="UP000518300"/>
    </source>
</evidence>
<gene>
    <name evidence="3" type="ORF">HG543_06170</name>
</gene>
<feature type="signal peptide" evidence="1">
    <location>
        <begin position="1"/>
        <end position="22"/>
    </location>
</feature>
<evidence type="ECO:0000259" key="2">
    <source>
        <dbReference type="Pfam" id="PF20032"/>
    </source>
</evidence>
<keyword evidence="1" id="KW-0732">Signal</keyword>
<feature type="chain" id="PRO_5032949969" description="ADYC domain-containing protein" evidence="1">
    <location>
        <begin position="23"/>
        <end position="354"/>
    </location>
</feature>
<accession>A0A848LCI8</accession>
<feature type="domain" description="ADYC" evidence="2">
    <location>
        <begin position="121"/>
        <end position="304"/>
    </location>
</feature>
<name>A0A848LCI8_9BACT</name>
<organism evidence="3 4">
    <name type="scientific">Pyxidicoccus fallax</name>
    <dbReference type="NCBI Taxonomy" id="394095"/>
    <lineage>
        <taxon>Bacteria</taxon>
        <taxon>Pseudomonadati</taxon>
        <taxon>Myxococcota</taxon>
        <taxon>Myxococcia</taxon>
        <taxon>Myxococcales</taxon>
        <taxon>Cystobacterineae</taxon>
        <taxon>Myxococcaceae</taxon>
        <taxon>Pyxidicoccus</taxon>
    </lineage>
</organism>
<comment type="caution">
    <text evidence="3">The sequence shown here is derived from an EMBL/GenBank/DDBJ whole genome shotgun (WGS) entry which is preliminary data.</text>
</comment>
<reference evidence="3 4" key="1">
    <citation type="submission" date="2020-04" db="EMBL/GenBank/DDBJ databases">
        <title>Draft genome of Pyxidicoccus fallax type strain.</title>
        <authorList>
            <person name="Whitworth D.E."/>
        </authorList>
    </citation>
    <scope>NUCLEOTIDE SEQUENCE [LARGE SCALE GENOMIC DNA]</scope>
    <source>
        <strain evidence="3 4">DSM 14698</strain>
    </source>
</reference>
<dbReference type="AlphaFoldDB" id="A0A848LCI8"/>
<keyword evidence="4" id="KW-1185">Reference proteome</keyword>
<dbReference type="InterPro" id="IPR045426">
    <property type="entry name" value="ADYC"/>
</dbReference>
<dbReference type="EMBL" id="JABBJJ010000019">
    <property type="protein sequence ID" value="NMO14443.1"/>
    <property type="molecule type" value="Genomic_DNA"/>
</dbReference>
<protein>
    <recommendedName>
        <fullName evidence="2">ADYC domain-containing protein</fullName>
    </recommendedName>
</protein>
<sequence>MKALKSFLLTFACLLLTPPVLAARPAPSPIPGPRSAPAVVSVPAADRYALRCQERAPERYRSHQGTALWGTKPSWDSSPGTNEKHSVLVSIDVNAVRKTETGVKAVRLEKGRLVAWPQTSQQVAGTVLQGTSGDGKPVEVAICAAEPASDDPELTWYRIEAWNPVAQEWENPCTADGRVPAPRAVAVSGVWDGTGARRDVPGKLTLACENGAISKCVRWGYKPWTERNGKSLVDLHQACTRMARADYCGNGRSHTRDYTVIDMYDGFGVLSPTTQASEDFDPKKITFEAAWAPDGATCISRTRDGKALSSILQECPQRFRASTVDLGEGDRCAVQREGVSPKAALLRNRSHGSP</sequence>
<dbReference type="Pfam" id="PF20032">
    <property type="entry name" value="ADYC"/>
    <property type="match status" value="1"/>
</dbReference>